<dbReference type="Proteomes" id="UP000269221">
    <property type="component" value="Unassembled WGS sequence"/>
</dbReference>
<name>A0A3M0JCP6_HIRRU</name>
<evidence type="ECO:0008006" key="5">
    <source>
        <dbReference type="Google" id="ProtNLM"/>
    </source>
</evidence>
<protein>
    <recommendedName>
        <fullName evidence="5">Armadillo like helical domain containing 4</fullName>
    </recommendedName>
</protein>
<feature type="compositionally biased region" description="Polar residues" evidence="1">
    <location>
        <begin position="130"/>
        <end position="141"/>
    </location>
</feature>
<feature type="region of interest" description="Disordered" evidence="1">
    <location>
        <begin position="519"/>
        <end position="543"/>
    </location>
</feature>
<feature type="compositionally biased region" description="Acidic residues" evidence="1">
    <location>
        <begin position="640"/>
        <end position="669"/>
    </location>
</feature>
<comment type="caution">
    <text evidence="3">The sequence shown here is derived from an EMBL/GenBank/DDBJ whole genome shotgun (WGS) entry which is preliminary data.</text>
</comment>
<dbReference type="AlphaFoldDB" id="A0A3M0JCP6"/>
<dbReference type="PANTHER" id="PTHR21585">
    <property type="entry name" value="FULL-LENGTH CDNA CLONE CS0DC025YL05 OF NEUROBLASTOMA"/>
    <property type="match status" value="1"/>
</dbReference>
<dbReference type="EMBL" id="QRBI01000152">
    <property type="protein sequence ID" value="RMB98584.1"/>
    <property type="molecule type" value="Genomic_DNA"/>
</dbReference>
<accession>A0A3M0JCP6</accession>
<feature type="compositionally biased region" description="Polar residues" evidence="1">
    <location>
        <begin position="434"/>
        <end position="450"/>
    </location>
</feature>
<organism evidence="3 4">
    <name type="scientific">Hirundo rustica rustica</name>
    <dbReference type="NCBI Taxonomy" id="333673"/>
    <lineage>
        <taxon>Eukaryota</taxon>
        <taxon>Metazoa</taxon>
        <taxon>Chordata</taxon>
        <taxon>Craniata</taxon>
        <taxon>Vertebrata</taxon>
        <taxon>Euteleostomi</taxon>
        <taxon>Archelosauria</taxon>
        <taxon>Archosauria</taxon>
        <taxon>Dinosauria</taxon>
        <taxon>Saurischia</taxon>
        <taxon>Theropoda</taxon>
        <taxon>Coelurosauria</taxon>
        <taxon>Aves</taxon>
        <taxon>Neognathae</taxon>
        <taxon>Neoaves</taxon>
        <taxon>Telluraves</taxon>
        <taxon>Australaves</taxon>
        <taxon>Passeriformes</taxon>
        <taxon>Sylvioidea</taxon>
        <taxon>Hirundinidae</taxon>
        <taxon>Hirundo</taxon>
    </lineage>
</organism>
<dbReference type="InterPro" id="IPR031524">
    <property type="entry name" value="ARMH4"/>
</dbReference>
<feature type="region of interest" description="Disordered" evidence="1">
    <location>
        <begin position="334"/>
        <end position="497"/>
    </location>
</feature>
<feature type="compositionally biased region" description="Low complexity" evidence="1">
    <location>
        <begin position="262"/>
        <end position="273"/>
    </location>
</feature>
<feature type="region of interest" description="Disordered" evidence="1">
    <location>
        <begin position="579"/>
        <end position="621"/>
    </location>
</feature>
<evidence type="ECO:0000256" key="2">
    <source>
        <dbReference type="SAM" id="Phobius"/>
    </source>
</evidence>
<gene>
    <name evidence="3" type="ORF">DUI87_24800</name>
</gene>
<dbReference type="PANTHER" id="PTHR21585:SF0">
    <property type="entry name" value="ARMADILLO-LIKE HELICAL DOMAIN-CONTAINING PROTEIN 4"/>
    <property type="match status" value="1"/>
</dbReference>
<evidence type="ECO:0000313" key="4">
    <source>
        <dbReference type="Proteomes" id="UP000269221"/>
    </source>
</evidence>
<keyword evidence="2" id="KW-0812">Transmembrane</keyword>
<feature type="region of interest" description="Disordered" evidence="1">
    <location>
        <begin position="633"/>
        <end position="669"/>
    </location>
</feature>
<feature type="compositionally biased region" description="Polar residues" evidence="1">
    <location>
        <begin position="484"/>
        <end position="497"/>
    </location>
</feature>
<evidence type="ECO:0000256" key="1">
    <source>
        <dbReference type="SAM" id="MobiDB-lite"/>
    </source>
</evidence>
<dbReference type="Pfam" id="PF15767">
    <property type="entry name" value="ARMH4"/>
    <property type="match status" value="1"/>
</dbReference>
<dbReference type="OrthoDB" id="9904542at2759"/>
<keyword evidence="2" id="KW-1133">Transmembrane helix</keyword>
<proteinExistence type="predicted"/>
<feature type="region of interest" description="Disordered" evidence="1">
    <location>
        <begin position="677"/>
        <end position="696"/>
    </location>
</feature>
<keyword evidence="4" id="KW-1185">Reference proteome</keyword>
<sequence length="945" mass="99543">MSLLTNLVSEFTSALLMGGIKPSVCSRDLVLLLTLGSAEQEEAQLLSSFVFGVEVSGFVSLASFWTHLLSAMRRSKGFDICVVTCSILLLSSSLPCLAQPLEERDVPKVQHGPWAGNGLEDERTVMVDSKNNLGPTEQTVSGEPCVVSAKPSGAPLDEAFTTEGEALPASPSRAVPSSQGLGGPPSAGHQEELAPTEAQLEEDEALSAMLTTAVTTLSPPVQEEAGEATTEGGVAGVPSSAGPSSTPLFSGTAVEEEEEAESSSQPTLSPSSPRWEAAGDGSVIPTLQAAGATPELGTLGARTGSPLKSLVPPTAVATKHPLVVTEALLHPEAGTGVTQQELPTGAGTVTVPSMDTVPPDWDDTKLGDLSQGGSRSHEEVTEELGTAEPPQTSQEGVGEEEDAPRAVPSPVSPPPAPELAKESNCTVRGEELPATSTGSSDAFHTGNLSDADTADLGSVENISAVTAEEEKSIPPSQPEAAVVTDTQPELSPTLESSWKGVTQEVTTAAQEADAALSAVTEVPGATQGAGAASFPQENSGEDTQMLTAPSATEVLVAAGASSTVSPVAAEDLTDGILVTSEKAVPAPGEMSSTPAGQTEEASSRTVVLVTPASSSSVRRTALPSVRRISTAVTYGLDRLESEEGEEEEEDEEEEEEEEGEEEEDEEDKDLDLMDESMEGDTELPGFTLPGETSQEPLAGLENPVAQLAGVSYQVPDTIEWEQQNQGLAFRILTFNAKTCNAEEPRSVGIAVLRPQRRTELTREMPRHEGSAFASLSKGLLTVDKVENSLKSAREKEKEEPDLMPWGKECQKGLISEKLDGEAERQVLSSVLDPNQEGLVLLSGERLHAMPVPLDEAFPTSHMLQIPARRMIKHNKTDKAGYMSGMLVPVGVGIAGALFILGALYSIKIMNRRRRNGSKRHKRKQREFNSMQDRVMLLADSSEDEF</sequence>
<feature type="transmembrane region" description="Helical" evidence="2">
    <location>
        <begin position="879"/>
        <end position="904"/>
    </location>
</feature>
<feature type="region of interest" description="Disordered" evidence="1">
    <location>
        <begin position="130"/>
        <end position="199"/>
    </location>
</feature>
<reference evidence="3 4" key="1">
    <citation type="submission" date="2018-07" db="EMBL/GenBank/DDBJ databases">
        <title>A high quality draft genome assembly of the barn swallow (H. rustica rustica).</title>
        <authorList>
            <person name="Formenti G."/>
            <person name="Chiara M."/>
            <person name="Poveda L."/>
            <person name="Francoijs K.-J."/>
            <person name="Bonisoli-Alquati A."/>
            <person name="Canova L."/>
            <person name="Gianfranceschi L."/>
            <person name="Horner D.S."/>
            <person name="Saino N."/>
        </authorList>
    </citation>
    <scope>NUCLEOTIDE SEQUENCE [LARGE SCALE GENOMIC DNA]</scope>
    <source>
        <strain evidence="3">Chelidonia</strain>
        <tissue evidence="3">Blood</tissue>
    </source>
</reference>
<feature type="region of interest" description="Disordered" evidence="1">
    <location>
        <begin position="222"/>
        <end position="279"/>
    </location>
</feature>
<keyword evidence="2" id="KW-0472">Membrane</keyword>
<evidence type="ECO:0000313" key="3">
    <source>
        <dbReference type="EMBL" id="RMB98584.1"/>
    </source>
</evidence>
<feature type="compositionally biased region" description="Polar residues" evidence="1">
    <location>
        <begin position="590"/>
        <end position="618"/>
    </location>
</feature>